<sequence length="165" mass="19807">MNMNDKRKFYWLWAAIGLLLLLNLGTIGWILTRGRQVRAVRQNTEMVMIRRLGLTPDQRRQYQQARRQFRTTVQPHEDSLRAMRRELLGLLDQPTVSDEAIDQLVSRMERQSGQITRLRFRHWRQIRALCTPDQQERFDRLIGRLTQAMQRQRPGNQPDRLRSPF</sequence>
<dbReference type="Pfam" id="PF13801">
    <property type="entry name" value="Metal_resist"/>
    <property type="match status" value="1"/>
</dbReference>
<comment type="caution">
    <text evidence="2">The sequence shown here is derived from an EMBL/GenBank/DDBJ whole genome shotgun (WGS) entry which is preliminary data.</text>
</comment>
<keyword evidence="1" id="KW-1133">Transmembrane helix</keyword>
<name>I2GCW5_9BACT</name>
<keyword evidence="3" id="KW-1185">Reference proteome</keyword>
<keyword evidence="1" id="KW-0472">Membrane</keyword>
<protein>
    <recommendedName>
        <fullName evidence="4">Periplasmic heavy metal sensor</fullName>
    </recommendedName>
</protein>
<feature type="transmembrane region" description="Helical" evidence="1">
    <location>
        <begin position="12"/>
        <end position="31"/>
    </location>
</feature>
<dbReference type="eggNOG" id="COG3678">
    <property type="taxonomic scope" value="Bacteria"/>
</dbReference>
<dbReference type="OrthoDB" id="1358465at2"/>
<reference evidence="2 3" key="1">
    <citation type="journal article" date="2012" name="J. Bacteriol.">
        <title>Genome Sequence of the Filamentous Bacterium Fibrisoma limi BUZ 3T.</title>
        <authorList>
            <person name="Filippini M."/>
            <person name="Qi W."/>
            <person name="Jaenicke S."/>
            <person name="Goesmann A."/>
            <person name="Smits T.H."/>
            <person name="Bagheri H.C."/>
        </authorList>
    </citation>
    <scope>NUCLEOTIDE SEQUENCE [LARGE SCALE GENOMIC DNA]</scope>
    <source>
        <strain evidence="3">BUZ 3T</strain>
    </source>
</reference>
<evidence type="ECO:0000256" key="1">
    <source>
        <dbReference type="SAM" id="Phobius"/>
    </source>
</evidence>
<dbReference type="Proteomes" id="UP000009309">
    <property type="component" value="Unassembled WGS sequence"/>
</dbReference>
<gene>
    <name evidence="2" type="ORF">BN8_00682</name>
</gene>
<dbReference type="InterPro" id="IPR025961">
    <property type="entry name" value="Metal_resist"/>
</dbReference>
<dbReference type="Gene3D" id="1.20.120.1490">
    <property type="match status" value="1"/>
</dbReference>
<keyword evidence="1" id="KW-0812">Transmembrane</keyword>
<dbReference type="AlphaFoldDB" id="I2GCW5"/>
<dbReference type="EMBL" id="CAIT01000004">
    <property type="protein sequence ID" value="CCH51739.1"/>
    <property type="molecule type" value="Genomic_DNA"/>
</dbReference>
<proteinExistence type="predicted"/>
<evidence type="ECO:0000313" key="2">
    <source>
        <dbReference type="EMBL" id="CCH51739.1"/>
    </source>
</evidence>
<organism evidence="2 3">
    <name type="scientific">Fibrisoma limi BUZ 3</name>
    <dbReference type="NCBI Taxonomy" id="1185876"/>
    <lineage>
        <taxon>Bacteria</taxon>
        <taxon>Pseudomonadati</taxon>
        <taxon>Bacteroidota</taxon>
        <taxon>Cytophagia</taxon>
        <taxon>Cytophagales</taxon>
        <taxon>Spirosomataceae</taxon>
        <taxon>Fibrisoma</taxon>
    </lineage>
</organism>
<evidence type="ECO:0008006" key="4">
    <source>
        <dbReference type="Google" id="ProtNLM"/>
    </source>
</evidence>
<evidence type="ECO:0000313" key="3">
    <source>
        <dbReference type="Proteomes" id="UP000009309"/>
    </source>
</evidence>
<accession>I2GCW5</accession>
<dbReference type="STRING" id="1185876.BN8_00682"/>